<feature type="region of interest" description="Disordered" evidence="2">
    <location>
        <begin position="987"/>
        <end position="1016"/>
    </location>
</feature>
<feature type="region of interest" description="Disordered" evidence="2">
    <location>
        <begin position="369"/>
        <end position="406"/>
    </location>
</feature>
<feature type="region of interest" description="Disordered" evidence="2">
    <location>
        <begin position="467"/>
        <end position="502"/>
    </location>
</feature>
<feature type="compositionally biased region" description="Basic and acidic residues" evidence="2">
    <location>
        <begin position="245"/>
        <end position="271"/>
    </location>
</feature>
<feature type="region of interest" description="Disordered" evidence="2">
    <location>
        <begin position="699"/>
        <end position="720"/>
    </location>
</feature>
<feature type="region of interest" description="Disordered" evidence="2">
    <location>
        <begin position="245"/>
        <end position="272"/>
    </location>
</feature>
<feature type="compositionally biased region" description="Acidic residues" evidence="2">
    <location>
        <begin position="383"/>
        <end position="392"/>
    </location>
</feature>
<feature type="compositionally biased region" description="Basic and acidic residues" evidence="2">
    <location>
        <begin position="369"/>
        <end position="382"/>
    </location>
</feature>
<comment type="caution">
    <text evidence="3">The sequence shown here is derived from an EMBL/GenBank/DDBJ whole genome shotgun (WGS) entry which is preliminary data.</text>
</comment>
<reference evidence="3" key="1">
    <citation type="journal article" date="2023" name="Mol. Biol. Evol.">
        <title>Third-Generation Sequencing Reveals the Adaptive Role of the Epigenome in Three Deep-Sea Polychaetes.</title>
        <authorList>
            <person name="Perez M."/>
            <person name="Aroh O."/>
            <person name="Sun Y."/>
            <person name="Lan Y."/>
            <person name="Juniper S.K."/>
            <person name="Young C.R."/>
            <person name="Angers B."/>
            <person name="Qian P.Y."/>
        </authorList>
    </citation>
    <scope>NUCLEOTIDE SEQUENCE</scope>
    <source>
        <strain evidence="3">P08H-3</strain>
    </source>
</reference>
<feature type="compositionally biased region" description="Basic and acidic residues" evidence="2">
    <location>
        <begin position="147"/>
        <end position="160"/>
    </location>
</feature>
<dbReference type="AlphaFoldDB" id="A0AAD9JZ75"/>
<accession>A0AAD9JZ75</accession>
<feature type="coiled-coil region" evidence="1">
    <location>
        <begin position="883"/>
        <end position="958"/>
    </location>
</feature>
<evidence type="ECO:0000256" key="1">
    <source>
        <dbReference type="SAM" id="Coils"/>
    </source>
</evidence>
<dbReference type="Proteomes" id="UP001208570">
    <property type="component" value="Unassembled WGS sequence"/>
</dbReference>
<proteinExistence type="predicted"/>
<feature type="compositionally biased region" description="Basic and acidic residues" evidence="2">
    <location>
        <begin position="467"/>
        <end position="481"/>
    </location>
</feature>
<organism evidence="3 4">
    <name type="scientific">Paralvinella palmiformis</name>
    <dbReference type="NCBI Taxonomy" id="53620"/>
    <lineage>
        <taxon>Eukaryota</taxon>
        <taxon>Metazoa</taxon>
        <taxon>Spiralia</taxon>
        <taxon>Lophotrochozoa</taxon>
        <taxon>Annelida</taxon>
        <taxon>Polychaeta</taxon>
        <taxon>Sedentaria</taxon>
        <taxon>Canalipalpata</taxon>
        <taxon>Terebellida</taxon>
        <taxon>Terebelliformia</taxon>
        <taxon>Alvinellidae</taxon>
        <taxon>Paralvinella</taxon>
    </lineage>
</organism>
<feature type="compositionally biased region" description="Basic and acidic residues" evidence="2">
    <location>
        <begin position="23"/>
        <end position="49"/>
    </location>
</feature>
<feature type="compositionally biased region" description="Acidic residues" evidence="2">
    <location>
        <begin position="161"/>
        <end position="170"/>
    </location>
</feature>
<evidence type="ECO:0000313" key="4">
    <source>
        <dbReference type="Proteomes" id="UP001208570"/>
    </source>
</evidence>
<evidence type="ECO:0000313" key="3">
    <source>
        <dbReference type="EMBL" id="KAK2161974.1"/>
    </source>
</evidence>
<feature type="compositionally biased region" description="Basic and acidic residues" evidence="2">
    <location>
        <begin position="489"/>
        <end position="502"/>
    </location>
</feature>
<name>A0AAD9JZ75_9ANNE</name>
<dbReference type="EMBL" id="JAODUP010000107">
    <property type="protein sequence ID" value="KAK2161974.1"/>
    <property type="molecule type" value="Genomic_DNA"/>
</dbReference>
<feature type="compositionally biased region" description="Polar residues" evidence="2">
    <location>
        <begin position="597"/>
        <end position="612"/>
    </location>
</feature>
<keyword evidence="1" id="KW-0175">Coiled coil</keyword>
<protein>
    <submittedName>
        <fullName evidence="3">Uncharacterized protein</fullName>
    </submittedName>
</protein>
<sequence>MIERLKEDNDLLEKQLEQMKAELDTVNRIREKRKESSDSSESEGEKEGMDFVQKIHANESEQTQRAPTQVLGEDYMKENEALKEIVASLKDDKLRLETELENLKSPEKLSITDQSQTVALQAMIESLKEERDLLEKQLEQMKAELADGRVKKVIEKHEESSDSSDSEDDDEKKTKGNLSSDDLLKQNIALKAMVERLKEDQNSVQNPEFVQTDKNETVALLAMIERLKEDNDLLEKQLEQMKAELDTVNRIREKRKESSDSSESEGEKEGMDFVQKIHANESEQTQRAPTQVLGEDYMKENEALKEIVASLKDDKLRLETELENLKSPEKLSITDQSQTVALQAMIESVKEERDLLEKQLEQMKAELADGRVKKVIEKHEESSDSSDSEDDDEKKTKGNLSSDDLLKQNIALKAMVERLKEDQNSVQNPEFVQTDKNETVALLAMIERLKEDNDLLEKQLEQMKAELDTVNRIREKRKESSDSSESEGEDQKKTKREKSSDELIKENLALKAMVERLKEDVESVQKPELVQVNHNQTEALQIIVESLKEERDSLKRELEKATADLEKAELMRRYKNSSVSSSQSEEDDSINNEETRQTPQAVYQESSPSVGSSYLHKEGDVFNRENIALKAMVEGLKEQISILENERKIKESPELDKLTTENEILKADIAHLESEHNHTKQEEYETEIASLRDLVEQLKGDKEKQLRRTGSSGSDSDEEDIQNLRQKNLELQLASLQRERDDLLENNTMLNEQIEGLQQDFTRMRKRMQDDLDGLREENNHLKSVLERDPDVENVKEALAMAVQAGQKEKEIEKLKDSVNDRAFEKIQLVGEMEQLKDRVGLIQRELEAKNQEALYLQTENSDLRAIIATIQDTSKIPPDQLVSKMKEENQKLQHFIQTLNDKVDRILSPEGVVLPVAQAEREKLSVENQLLTLQRQMERLELTLEEERRRTKEIVNTYRSHLLASVQGQMDPEVKQALLHIVRLRGSAPGSRPPSVTSGSTEILPGIDTGPGSDV</sequence>
<feature type="region of interest" description="Disordered" evidence="2">
    <location>
        <begin position="147"/>
        <end position="182"/>
    </location>
</feature>
<gene>
    <name evidence="3" type="ORF">LSH36_107g12002</name>
</gene>
<keyword evidence="4" id="KW-1185">Reference proteome</keyword>
<feature type="region of interest" description="Disordered" evidence="2">
    <location>
        <begin position="573"/>
        <end position="612"/>
    </location>
</feature>
<evidence type="ECO:0000256" key="2">
    <source>
        <dbReference type="SAM" id="MobiDB-lite"/>
    </source>
</evidence>
<feature type="region of interest" description="Disordered" evidence="2">
    <location>
        <begin position="23"/>
        <end position="68"/>
    </location>
</feature>